<evidence type="ECO:0000313" key="12">
    <source>
        <dbReference type="EMBL" id="OEJ83039.1"/>
    </source>
</evidence>
<comment type="caution">
    <text evidence="12">The sequence shown here is derived from an EMBL/GenBank/DDBJ whole genome shotgun (WGS) entry which is preliminary data.</text>
</comment>
<keyword evidence="6" id="KW-0508">mRNA splicing</keyword>
<dbReference type="Pfam" id="PF13921">
    <property type="entry name" value="Myb_DNA-bind_6"/>
    <property type="match status" value="1"/>
</dbReference>
<feature type="region of interest" description="Disordered" evidence="9">
    <location>
        <begin position="285"/>
        <end position="308"/>
    </location>
</feature>
<dbReference type="CDD" id="cd11659">
    <property type="entry name" value="SANT_CDC5_II"/>
    <property type="match status" value="1"/>
</dbReference>
<evidence type="ECO:0000256" key="2">
    <source>
        <dbReference type="ARBA" id="ARBA00022664"/>
    </source>
</evidence>
<dbReference type="STRING" id="56408.A0A1E5R802"/>
<proteinExistence type="inferred from homology"/>
<reference evidence="13" key="1">
    <citation type="journal article" date="2016" name="Genome Announc.">
        <title>Genome sequences of three species of Hanseniaspora isolated from spontaneous wine fermentations.</title>
        <authorList>
            <person name="Sternes P.R."/>
            <person name="Lee D."/>
            <person name="Kutyna D.R."/>
            <person name="Borneman A.R."/>
        </authorList>
    </citation>
    <scope>NUCLEOTIDE SEQUENCE [LARGE SCALE GENOMIC DNA]</scope>
    <source>
        <strain evidence="13">AWRI3579</strain>
    </source>
</reference>
<evidence type="ECO:0000256" key="6">
    <source>
        <dbReference type="ARBA" id="ARBA00023187"/>
    </source>
</evidence>
<dbReference type="SMART" id="SM00717">
    <property type="entry name" value="SANT"/>
    <property type="match status" value="2"/>
</dbReference>
<evidence type="ECO:0000256" key="1">
    <source>
        <dbReference type="ARBA" id="ARBA00010506"/>
    </source>
</evidence>
<dbReference type="PROSITE" id="PS50090">
    <property type="entry name" value="MYB_LIKE"/>
    <property type="match status" value="2"/>
</dbReference>
<dbReference type="FunCoup" id="A0A1E5R802">
    <property type="interactions" value="127"/>
</dbReference>
<evidence type="ECO:0000256" key="7">
    <source>
        <dbReference type="ARBA" id="ARBA00023242"/>
    </source>
</evidence>
<dbReference type="SUPFAM" id="SSF46689">
    <property type="entry name" value="Homeodomain-like"/>
    <property type="match status" value="1"/>
</dbReference>
<dbReference type="CDD" id="cd00167">
    <property type="entry name" value="SANT"/>
    <property type="match status" value="1"/>
</dbReference>
<dbReference type="InterPro" id="IPR001005">
    <property type="entry name" value="SANT/Myb"/>
</dbReference>
<feature type="region of interest" description="Disordered" evidence="9">
    <location>
        <begin position="131"/>
        <end position="151"/>
    </location>
</feature>
<keyword evidence="4" id="KW-0677">Repeat</keyword>
<evidence type="ECO:0000256" key="9">
    <source>
        <dbReference type="SAM" id="MobiDB-lite"/>
    </source>
</evidence>
<dbReference type="PANTHER" id="PTHR45885:SF1">
    <property type="entry name" value="CELL DIVISION CYCLE 5-LIKE PROTEIN"/>
    <property type="match status" value="1"/>
</dbReference>
<dbReference type="OrthoDB" id="1410009at2759"/>
<evidence type="ECO:0000256" key="8">
    <source>
        <dbReference type="ARBA" id="ARBA00034837"/>
    </source>
</evidence>
<comment type="similarity">
    <text evidence="1">Belongs to the CEF1 family.</text>
</comment>
<keyword evidence="13" id="KW-1185">Reference proteome</keyword>
<dbReference type="InterPro" id="IPR047240">
    <property type="entry name" value="SANT_CDC5L_II"/>
</dbReference>
<feature type="domain" description="Myb-like" evidence="10">
    <location>
        <begin position="56"/>
        <end position="105"/>
    </location>
</feature>
<dbReference type="Proteomes" id="UP000095728">
    <property type="component" value="Unassembled WGS sequence"/>
</dbReference>
<dbReference type="PROSITE" id="PS51294">
    <property type="entry name" value="HTH_MYB"/>
    <property type="match status" value="2"/>
</dbReference>
<sequence>MAVPVYVKGGSWTQTEDQILKAAVSKYGLQKWNKIASLILKKTGPQCKQRWEEYLNPLLNFQSFTTTEDSKLMELAKYYPNQWRTIADIMGRTAQLCIDRYNQLISKMASTDMDIGKGPFGSYSLKVGETNPNNETLPAKPSVVSSASKDKNLSETDQVKLQGLVDDEREMVADAKARLMNTQGRKASKKARERMLEESKKIALIQKRRELKQAGIHTKLDPPKKGKYDNAIDYNAEVVYEHQPLPGRFDTSKEVAVDEKNKERFEKKVDREGLKRVFKDFEKQSKSVSDSTEDGSDAALGSNKKQKIFNAQEETKHVSGADMAINEFKKPILDLSFDGLRDKDSPISTATDGVSRAALESKKQFVHELLANLPPPLNDFEIVVDESRDDEMPAVQKDHMETKYNKNFKSGQTIAPNTPSLENGGIVGTHDYYIAKANQEIDAICCQTHTDMNRHANLPSMTQPLFDKTEPRLAEVTFLEKNIKDLNRAILHLQKLNRYISEQVIETNENLKTKIVTELTPEYLFATSAYRNEYYKYLNTMNAISVRRKRLLNDLNLAKK</sequence>
<evidence type="ECO:0000256" key="3">
    <source>
        <dbReference type="ARBA" id="ARBA00022728"/>
    </source>
</evidence>
<organism evidence="12 13">
    <name type="scientific">Hanseniaspora osmophila</name>
    <dbReference type="NCBI Taxonomy" id="56408"/>
    <lineage>
        <taxon>Eukaryota</taxon>
        <taxon>Fungi</taxon>
        <taxon>Dikarya</taxon>
        <taxon>Ascomycota</taxon>
        <taxon>Saccharomycotina</taxon>
        <taxon>Saccharomycetes</taxon>
        <taxon>Saccharomycodales</taxon>
        <taxon>Saccharomycodaceae</taxon>
        <taxon>Hanseniaspora</taxon>
    </lineage>
</organism>
<dbReference type="InterPro" id="IPR009057">
    <property type="entry name" value="Homeodomain-like_sf"/>
</dbReference>
<dbReference type="GO" id="GO:0000398">
    <property type="term" value="P:mRNA splicing, via spliceosome"/>
    <property type="evidence" value="ECO:0007669"/>
    <property type="project" value="InterPro"/>
</dbReference>
<evidence type="ECO:0000259" key="11">
    <source>
        <dbReference type="PROSITE" id="PS51294"/>
    </source>
</evidence>
<evidence type="ECO:0000256" key="4">
    <source>
        <dbReference type="ARBA" id="ARBA00022737"/>
    </source>
</evidence>
<dbReference type="InterPro" id="IPR047242">
    <property type="entry name" value="CDC5L/Cef1"/>
</dbReference>
<dbReference type="GO" id="GO:0003677">
    <property type="term" value="F:DNA binding"/>
    <property type="evidence" value="ECO:0007669"/>
    <property type="project" value="UniProtKB-KW"/>
</dbReference>
<evidence type="ECO:0000313" key="13">
    <source>
        <dbReference type="Proteomes" id="UP000095728"/>
    </source>
</evidence>
<keyword evidence="7" id="KW-0539">Nucleus</keyword>
<keyword evidence="5" id="KW-0238">DNA-binding</keyword>
<gene>
    <name evidence="12" type="ORF">AWRI3579_g3470</name>
</gene>
<dbReference type="AlphaFoldDB" id="A0A1E5R802"/>
<accession>A0A1E5R802</accession>
<dbReference type="GO" id="GO:0000974">
    <property type="term" value="C:Prp19 complex"/>
    <property type="evidence" value="ECO:0007669"/>
    <property type="project" value="InterPro"/>
</dbReference>
<feature type="domain" description="HTH myb-type" evidence="11">
    <location>
        <begin position="62"/>
        <end position="109"/>
    </location>
</feature>
<feature type="domain" description="Myb-like" evidence="10">
    <location>
        <begin position="8"/>
        <end position="55"/>
    </location>
</feature>
<dbReference type="GO" id="GO:0005681">
    <property type="term" value="C:spliceosomal complex"/>
    <property type="evidence" value="ECO:0007669"/>
    <property type="project" value="UniProtKB-KW"/>
</dbReference>
<name>A0A1E5R802_9ASCO</name>
<keyword evidence="3" id="KW-0747">Spliceosome</keyword>
<evidence type="ECO:0000256" key="5">
    <source>
        <dbReference type="ARBA" id="ARBA00023125"/>
    </source>
</evidence>
<dbReference type="EMBL" id="LPNM01000009">
    <property type="protein sequence ID" value="OEJ83039.1"/>
    <property type="molecule type" value="Genomic_DNA"/>
</dbReference>
<dbReference type="PANTHER" id="PTHR45885">
    <property type="entry name" value="CELL DIVISION CYCLE 5-LIKE PROTEIN"/>
    <property type="match status" value="1"/>
</dbReference>
<dbReference type="InterPro" id="IPR017930">
    <property type="entry name" value="Myb_dom"/>
</dbReference>
<dbReference type="Gene3D" id="1.10.10.60">
    <property type="entry name" value="Homeodomain-like"/>
    <property type="match status" value="2"/>
</dbReference>
<feature type="domain" description="HTH myb-type" evidence="11">
    <location>
        <begin position="7"/>
        <end position="59"/>
    </location>
</feature>
<evidence type="ECO:0000259" key="10">
    <source>
        <dbReference type="PROSITE" id="PS50090"/>
    </source>
</evidence>
<keyword evidence="2" id="KW-0507">mRNA processing</keyword>
<protein>
    <recommendedName>
        <fullName evidence="8">Pre-mRNA-splicing factor CEF1</fullName>
    </recommendedName>
</protein>
<dbReference type="InParanoid" id="A0A1E5R802"/>